<dbReference type="InterPro" id="IPR036961">
    <property type="entry name" value="Kinesin_motor_dom_sf"/>
</dbReference>
<reference evidence="13" key="2">
    <citation type="submission" date="2019-06" db="EMBL/GenBank/DDBJ databases">
        <authorList>
            <person name="Hao S.-L."/>
            <person name="Yang W.-X."/>
        </authorList>
    </citation>
    <scope>NUCLEOTIDE SEQUENCE</scope>
</reference>
<feature type="binding site" evidence="9">
    <location>
        <begin position="480"/>
        <end position="487"/>
    </location>
    <ligand>
        <name>ATP</name>
        <dbReference type="ChEBI" id="CHEBI:30616"/>
    </ligand>
</feature>
<feature type="region of interest" description="Disordered" evidence="11">
    <location>
        <begin position="238"/>
        <end position="272"/>
    </location>
</feature>
<evidence type="ECO:0000256" key="4">
    <source>
        <dbReference type="ARBA" id="ARBA00022741"/>
    </source>
</evidence>
<keyword evidence="3" id="KW-0493">Microtubule</keyword>
<dbReference type="GO" id="GO:0003777">
    <property type="term" value="F:microtubule motor activity"/>
    <property type="evidence" value="ECO:0007669"/>
    <property type="project" value="InterPro"/>
</dbReference>
<dbReference type="PANTHER" id="PTHR47972">
    <property type="entry name" value="KINESIN-LIKE PROTEIN KLP-3"/>
    <property type="match status" value="1"/>
</dbReference>
<feature type="region of interest" description="Disordered" evidence="11">
    <location>
        <begin position="129"/>
        <end position="196"/>
    </location>
</feature>
<evidence type="ECO:0000256" key="6">
    <source>
        <dbReference type="ARBA" id="ARBA00023054"/>
    </source>
</evidence>
<keyword evidence="7 9" id="KW-0505">Motor protein</keyword>
<feature type="domain" description="Kinesin motor" evidence="12">
    <location>
        <begin position="381"/>
        <end position="727"/>
    </location>
</feature>
<dbReference type="InterPro" id="IPR027417">
    <property type="entry name" value="P-loop_NTPase"/>
</dbReference>
<dbReference type="GO" id="GO:0090307">
    <property type="term" value="P:mitotic spindle assembly"/>
    <property type="evidence" value="ECO:0007669"/>
    <property type="project" value="UniProtKB-ARBA"/>
</dbReference>
<feature type="compositionally biased region" description="Basic and acidic residues" evidence="11">
    <location>
        <begin position="261"/>
        <end position="272"/>
    </location>
</feature>
<feature type="compositionally biased region" description="Polar residues" evidence="11">
    <location>
        <begin position="144"/>
        <end position="155"/>
    </location>
</feature>
<feature type="compositionally biased region" description="Low complexity" evidence="11">
    <location>
        <begin position="157"/>
        <end position="172"/>
    </location>
</feature>
<evidence type="ECO:0000256" key="10">
    <source>
        <dbReference type="SAM" id="Coils"/>
    </source>
</evidence>
<organism evidence="13">
    <name type="scientific">Penaeus japonicus</name>
    <name type="common">Kuruma prawn</name>
    <name type="synonym">Marsupenaeus japonicus</name>
    <dbReference type="NCBI Taxonomy" id="27405"/>
    <lineage>
        <taxon>Eukaryota</taxon>
        <taxon>Metazoa</taxon>
        <taxon>Ecdysozoa</taxon>
        <taxon>Arthropoda</taxon>
        <taxon>Crustacea</taxon>
        <taxon>Multicrustacea</taxon>
        <taxon>Malacostraca</taxon>
        <taxon>Eumalacostraca</taxon>
        <taxon>Eucarida</taxon>
        <taxon>Decapoda</taxon>
        <taxon>Dendrobranchiata</taxon>
        <taxon>Penaeoidea</taxon>
        <taxon>Penaeidae</taxon>
        <taxon>Penaeus</taxon>
    </lineage>
</organism>
<evidence type="ECO:0000256" key="2">
    <source>
        <dbReference type="ARBA" id="ARBA00022490"/>
    </source>
</evidence>
<dbReference type="OrthoDB" id="3176171at2759"/>
<dbReference type="GO" id="GO:0005874">
    <property type="term" value="C:microtubule"/>
    <property type="evidence" value="ECO:0007669"/>
    <property type="project" value="UniProtKB-KW"/>
</dbReference>
<feature type="compositionally biased region" description="Polar residues" evidence="11">
    <location>
        <begin position="238"/>
        <end position="260"/>
    </location>
</feature>
<protein>
    <submittedName>
        <fullName evidence="13">Kinesin protein KIFC1</fullName>
    </submittedName>
</protein>
<reference evidence="13" key="1">
    <citation type="journal article" date="2019" name="Aging (Albany NY)">
        <title>KIFC1 is essential for normal spermatogenesis and its depletion results in early germ cell apoptosis in the Kuruma shrimp, Penaeus (Marsupenaeus) japonicus.</title>
        <authorList>
            <person name="Hao S.L."/>
            <person name="Yang W.X."/>
        </authorList>
    </citation>
    <scope>NUCLEOTIDE SEQUENCE</scope>
</reference>
<dbReference type="InterPro" id="IPR027640">
    <property type="entry name" value="Kinesin-like_fam"/>
</dbReference>
<sequence length="738" mass="81105">MSKLPTPSSRIKCPQPTRLRTPGSAMKRQASGAELPGSPEKKTRLSASSIGSTDSEDSVPDMPPPARRGLTRQPTAPAGKLRRSVSMASLPVSGLRERNGSKTNLARSKIGASTLNLTGRASNITPATAARTLAGKAPARRPGTNITNQVNSRSAAVTKSTGTGLSKSSVGGTKPGGDTGSKGKSKRPPWDLKGRLQDMETLVKSSAEERENLMQKFMDYDLRIESLELEKRSLNQNLEKTQSVSQATQGEVDRLSTNLRNEQDGRSADKRRYESTIQDLEFNKATLERQIKTLESELSARQDELAGLKSTVSHLTSAHAGIEAQLSSTKIMLDDRNKRVSELESQVATQKDTIEDMEKKLRDGENIRRKLHNTVLELKGNIRVFCRVRPLLGEEIKGNGDSDVIHHISFVDEKTLELCKGGDPNSSTMSGLKGRGGGAIEFNYDRVFNPTSSQAEVFEEISQLAQSALDGYNVCVFAYGQTGSGKTFTMEGIHGDETLEGMIPRTVKHIFKSMKDLEDKGWRYKVEASFLEIYNETIRDLLATPKESKNLTYDVKLVDSKKNDTFVTNLKVVEVENESRVHHLLTLAQQQRAVAATNMNERSSRSHSVFRLKLTGHNSKTLECCEGNLNLVDLAGSERLKESGSEGARLTETQNINKSLSNLGNVIMALGQKQSHIPYRNSKLTHLLQNSLGGNSMTLMFVNVSPLEMCFGETLNSLRFATKVNQCHIGTATKQIRK</sequence>
<dbReference type="FunFam" id="3.40.850.10:FF:000065">
    <property type="entry name" value="Kinesin-like protein"/>
    <property type="match status" value="1"/>
</dbReference>
<keyword evidence="2" id="KW-0963">Cytoplasm</keyword>
<evidence type="ECO:0000256" key="7">
    <source>
        <dbReference type="ARBA" id="ARBA00023175"/>
    </source>
</evidence>
<dbReference type="Gene3D" id="3.40.850.10">
    <property type="entry name" value="Kinesin motor domain"/>
    <property type="match status" value="1"/>
</dbReference>
<evidence type="ECO:0000256" key="8">
    <source>
        <dbReference type="ARBA" id="ARBA00023212"/>
    </source>
</evidence>
<dbReference type="GO" id="GO:0005524">
    <property type="term" value="F:ATP binding"/>
    <property type="evidence" value="ECO:0007669"/>
    <property type="project" value="UniProtKB-UniRule"/>
</dbReference>
<evidence type="ECO:0000256" key="1">
    <source>
        <dbReference type="ARBA" id="ARBA00004245"/>
    </source>
</evidence>
<dbReference type="Gene3D" id="1.10.287.1490">
    <property type="match status" value="1"/>
</dbReference>
<keyword evidence="5 9" id="KW-0067">ATP-binding</keyword>
<dbReference type="EMBL" id="MN072915">
    <property type="protein sequence ID" value="QHI06975.1"/>
    <property type="molecule type" value="mRNA"/>
</dbReference>
<dbReference type="CDD" id="cd01366">
    <property type="entry name" value="KISc_C_terminal"/>
    <property type="match status" value="1"/>
</dbReference>
<dbReference type="SUPFAM" id="SSF52540">
    <property type="entry name" value="P-loop containing nucleoside triphosphate hydrolases"/>
    <property type="match status" value="1"/>
</dbReference>
<dbReference type="GO" id="GO:0008017">
    <property type="term" value="F:microtubule binding"/>
    <property type="evidence" value="ECO:0007669"/>
    <property type="project" value="InterPro"/>
</dbReference>
<keyword evidence="4 9" id="KW-0547">Nucleotide-binding</keyword>
<comment type="subcellular location">
    <subcellularLocation>
        <location evidence="1">Cytoplasm</location>
        <location evidence="1">Cytoskeleton</location>
    </subcellularLocation>
</comment>
<keyword evidence="8" id="KW-0206">Cytoskeleton</keyword>
<dbReference type="PROSITE" id="PS50067">
    <property type="entry name" value="KINESIN_MOTOR_2"/>
    <property type="match status" value="1"/>
</dbReference>
<dbReference type="AlphaFoldDB" id="A0A6B9RVF9"/>
<evidence type="ECO:0000313" key="13">
    <source>
        <dbReference type="EMBL" id="QHI06975.1"/>
    </source>
</evidence>
<dbReference type="PRINTS" id="PR00380">
    <property type="entry name" value="KINESINHEAVY"/>
</dbReference>
<dbReference type="SMART" id="SM00129">
    <property type="entry name" value="KISc"/>
    <property type="match status" value="1"/>
</dbReference>
<feature type="region of interest" description="Disordered" evidence="11">
    <location>
        <begin position="1"/>
        <end position="107"/>
    </location>
</feature>
<feature type="coiled-coil region" evidence="10">
    <location>
        <begin position="340"/>
        <end position="374"/>
    </location>
</feature>
<evidence type="ECO:0000256" key="9">
    <source>
        <dbReference type="PROSITE-ProRule" id="PRU00283"/>
    </source>
</evidence>
<dbReference type="InterPro" id="IPR001752">
    <property type="entry name" value="Kinesin_motor_dom"/>
</dbReference>
<accession>A0A6B9RVF9</accession>
<comment type="similarity">
    <text evidence="9">Belongs to the TRAFAC class myosin-kinesin ATPase superfamily. Kinesin family.</text>
</comment>
<dbReference type="PANTHER" id="PTHR47972:SF45">
    <property type="entry name" value="PROTEIN CLARET SEGREGATIONAL"/>
    <property type="match status" value="1"/>
</dbReference>
<name>A0A6B9RVF9_PENJP</name>
<dbReference type="GO" id="GO:0007018">
    <property type="term" value="P:microtubule-based movement"/>
    <property type="evidence" value="ECO:0007669"/>
    <property type="project" value="InterPro"/>
</dbReference>
<evidence type="ECO:0000256" key="3">
    <source>
        <dbReference type="ARBA" id="ARBA00022701"/>
    </source>
</evidence>
<gene>
    <name evidence="13" type="primary">kifc1</name>
</gene>
<keyword evidence="6 10" id="KW-0175">Coiled coil</keyword>
<evidence type="ECO:0000256" key="11">
    <source>
        <dbReference type="SAM" id="MobiDB-lite"/>
    </source>
</evidence>
<evidence type="ECO:0000256" key="5">
    <source>
        <dbReference type="ARBA" id="ARBA00022840"/>
    </source>
</evidence>
<proteinExistence type="evidence at transcript level"/>
<evidence type="ECO:0000259" key="12">
    <source>
        <dbReference type="PROSITE" id="PS50067"/>
    </source>
</evidence>
<dbReference type="Pfam" id="PF00225">
    <property type="entry name" value="Kinesin"/>
    <property type="match status" value="1"/>
</dbReference>
<dbReference type="SUPFAM" id="SSF57997">
    <property type="entry name" value="Tropomyosin"/>
    <property type="match status" value="1"/>
</dbReference>